<proteinExistence type="predicted"/>
<protein>
    <submittedName>
        <fullName evidence="4">Phosphatidylserine decarboxylase-like protein</fullName>
    </submittedName>
</protein>
<comment type="caution">
    <text evidence="4">The sequence shown here is derived from an EMBL/GenBank/DDBJ whole genome shotgun (WGS) entry which is preliminary data.</text>
</comment>
<name>A0A8K0UT12_9AGAR</name>
<keyword evidence="2" id="KW-0456">Lyase</keyword>
<dbReference type="GO" id="GO:0006646">
    <property type="term" value="P:phosphatidylethanolamine biosynthetic process"/>
    <property type="evidence" value="ECO:0007669"/>
    <property type="project" value="TreeGrafter"/>
</dbReference>
<dbReference type="Pfam" id="PF02666">
    <property type="entry name" value="PS_Dcarbxylase"/>
    <property type="match status" value="1"/>
</dbReference>
<dbReference type="PANTHER" id="PTHR10067">
    <property type="entry name" value="PHOSPHATIDYLSERINE DECARBOXYLASE"/>
    <property type="match status" value="1"/>
</dbReference>
<evidence type="ECO:0000256" key="1">
    <source>
        <dbReference type="ARBA" id="ARBA00022793"/>
    </source>
</evidence>
<keyword evidence="5" id="KW-1185">Reference proteome</keyword>
<dbReference type="InterPro" id="IPR022237">
    <property type="entry name" value="PsiD-like"/>
</dbReference>
<dbReference type="GO" id="GO:0005739">
    <property type="term" value="C:mitochondrion"/>
    <property type="evidence" value="ECO:0007669"/>
    <property type="project" value="TreeGrafter"/>
</dbReference>
<evidence type="ECO:0000313" key="4">
    <source>
        <dbReference type="EMBL" id="KAH8102696.1"/>
    </source>
</evidence>
<dbReference type="OrthoDB" id="5973539at2759"/>
<dbReference type="AlphaFoldDB" id="A0A8K0UT12"/>
<dbReference type="Pfam" id="PF12588">
    <property type="entry name" value="PSDC"/>
    <property type="match status" value="1"/>
</dbReference>
<dbReference type="EMBL" id="JAEVFJ010000009">
    <property type="protein sequence ID" value="KAH8102696.1"/>
    <property type="molecule type" value="Genomic_DNA"/>
</dbReference>
<evidence type="ECO:0000313" key="5">
    <source>
        <dbReference type="Proteomes" id="UP000813824"/>
    </source>
</evidence>
<keyword evidence="1" id="KW-0210">Decarboxylase</keyword>
<evidence type="ECO:0000256" key="2">
    <source>
        <dbReference type="ARBA" id="ARBA00023239"/>
    </source>
</evidence>
<dbReference type="GO" id="GO:0004609">
    <property type="term" value="F:phosphatidylserine decarboxylase activity"/>
    <property type="evidence" value="ECO:0007669"/>
    <property type="project" value="InterPro"/>
</dbReference>
<dbReference type="PANTHER" id="PTHR10067:SF9">
    <property type="entry name" value="PHOSPHATIDYLSERINE DECARBOXYLASE FAMILY PROTEIN (AFU_ORTHOLOGUE AFUA_7G01730)"/>
    <property type="match status" value="1"/>
</dbReference>
<reference evidence="4" key="1">
    <citation type="journal article" date="2021" name="New Phytol.">
        <title>Evolutionary innovations through gain and loss of genes in the ectomycorrhizal Boletales.</title>
        <authorList>
            <person name="Wu G."/>
            <person name="Miyauchi S."/>
            <person name="Morin E."/>
            <person name="Kuo A."/>
            <person name="Drula E."/>
            <person name="Varga T."/>
            <person name="Kohler A."/>
            <person name="Feng B."/>
            <person name="Cao Y."/>
            <person name="Lipzen A."/>
            <person name="Daum C."/>
            <person name="Hundley H."/>
            <person name="Pangilinan J."/>
            <person name="Johnson J."/>
            <person name="Barry K."/>
            <person name="LaButti K."/>
            <person name="Ng V."/>
            <person name="Ahrendt S."/>
            <person name="Min B."/>
            <person name="Choi I.G."/>
            <person name="Park H."/>
            <person name="Plett J.M."/>
            <person name="Magnuson J."/>
            <person name="Spatafora J.W."/>
            <person name="Nagy L.G."/>
            <person name="Henrissat B."/>
            <person name="Grigoriev I.V."/>
            <person name="Yang Z.L."/>
            <person name="Xu J."/>
            <person name="Martin F.M."/>
        </authorList>
    </citation>
    <scope>NUCLEOTIDE SEQUENCE</scope>
    <source>
        <strain evidence="4">KKN 215</strain>
    </source>
</reference>
<organism evidence="4 5">
    <name type="scientific">Cristinia sonorae</name>
    <dbReference type="NCBI Taxonomy" id="1940300"/>
    <lineage>
        <taxon>Eukaryota</taxon>
        <taxon>Fungi</taxon>
        <taxon>Dikarya</taxon>
        <taxon>Basidiomycota</taxon>
        <taxon>Agaricomycotina</taxon>
        <taxon>Agaricomycetes</taxon>
        <taxon>Agaricomycetidae</taxon>
        <taxon>Agaricales</taxon>
        <taxon>Pleurotineae</taxon>
        <taxon>Stephanosporaceae</taxon>
        <taxon>Cristinia</taxon>
    </lineage>
</organism>
<gene>
    <name evidence="4" type="ORF">BXZ70DRAFT_800288</name>
</gene>
<dbReference type="Proteomes" id="UP000813824">
    <property type="component" value="Unassembled WGS sequence"/>
</dbReference>
<dbReference type="InterPro" id="IPR003817">
    <property type="entry name" value="PS_Dcarbxylase"/>
</dbReference>
<sequence length="423" mass="47668">MSFQHDDHIRGHWLPRNHADMKPWIERRLKKARQRKAGEYNHAVVEEFKNLIERDADIYMGFTQMFAALPQDPPPQVPDYKMMLSLFDVILGEAPEFTESTVVAIPITAILLGPMNTLAGFNMFSNDRVNAMIKKMLGVWCHFLTTPDSRSVLTSDANGWFGPNATEAIPNFPQTYICDPEAPFYGFKSWDDFFTRLFRPGVRRVQFPEDGNIVNSACEVTVFRIQPNVQARDQFWIKGHPYSLLQMLNNDRLAPQFVGGTVWQAFLSALNYHRWHAPVDGKIVKTVMVPGTYYLQAIDALEVNQTHTPNVKAGETPGPAPDLLDRSQDFITQLAARCLVFIEADNPKIGLMCFIAVGMVEVSSCELTVKAGDRVKKGEQIGMFHFGGSTSCLVFRKETNITFSNDYPVHAKVPLSAAIGYVQ</sequence>
<feature type="domain" description="L-tryptophan decarboxylase PsiD-like" evidence="3">
    <location>
        <begin position="42"/>
        <end position="168"/>
    </location>
</feature>
<evidence type="ECO:0000259" key="3">
    <source>
        <dbReference type="Pfam" id="PF12588"/>
    </source>
</evidence>
<accession>A0A8K0UT12</accession>